<keyword evidence="5" id="KW-0256">Endoplasmic reticulum</keyword>
<evidence type="ECO:0000313" key="14">
    <source>
        <dbReference type="EMBL" id="KAL0848818.1"/>
    </source>
</evidence>
<feature type="chain" id="PRO_5044801322" description="Reticulocalbin-3" evidence="12">
    <location>
        <begin position="25"/>
        <end position="329"/>
    </location>
</feature>
<evidence type="ECO:0000256" key="4">
    <source>
        <dbReference type="ARBA" id="ARBA00022737"/>
    </source>
</evidence>
<comment type="function">
    <text evidence="9">Probable molecular chaperone assisting protein biosynthesis and transport in the endoplasmic reticulum. Required for the proper biosynthesis and transport of pulmonary surfactant-associated protein A/SP-A, pulmonary surfactant-associated protein D/SP-D and the lipid transporter ABCA3. By regulating both the proper expression and the degradation through the endoplasmic reticulum-associated protein degradation pathway of these proteins plays a crucial role in pulmonary surfactant homeostasis. Has an anti-fibrotic activity by negatively regulating the secretion of type I and type III collagens. This calcium-binding protein also transiently associates with immature PCSK6 and regulates its secretion.</text>
</comment>
<keyword evidence="4" id="KW-0677">Repeat</keyword>
<keyword evidence="6" id="KW-0106">Calcium</keyword>
<dbReference type="PROSITE" id="PS00018">
    <property type="entry name" value="EF_HAND_1"/>
    <property type="match status" value="6"/>
</dbReference>
<feature type="domain" description="EF-hand" evidence="13">
    <location>
        <begin position="118"/>
        <end position="153"/>
    </location>
</feature>
<protein>
    <recommendedName>
        <fullName evidence="11">Reticulocalbin-3</fullName>
    </recommendedName>
</protein>
<evidence type="ECO:0000256" key="6">
    <source>
        <dbReference type="ARBA" id="ARBA00022837"/>
    </source>
</evidence>
<dbReference type="InterPro" id="IPR018247">
    <property type="entry name" value="EF_Hand_1_Ca_BS"/>
</dbReference>
<evidence type="ECO:0000256" key="2">
    <source>
        <dbReference type="ARBA" id="ARBA00022723"/>
    </source>
</evidence>
<dbReference type="Pfam" id="PF13833">
    <property type="entry name" value="EF-hand_8"/>
    <property type="match status" value="1"/>
</dbReference>
<evidence type="ECO:0000256" key="1">
    <source>
        <dbReference type="ARBA" id="ARBA00004319"/>
    </source>
</evidence>
<dbReference type="GO" id="GO:0046872">
    <property type="term" value="F:metal ion binding"/>
    <property type="evidence" value="ECO:0007669"/>
    <property type="project" value="UniProtKB-KW"/>
</dbReference>
<sequence>MASKYFFSFLILLSHNVLLHCASAAVHSHSLDNNLERETDGSYRARDFDHYNDAGHNSEFDHEAILGSVKEAEEYDRLTPEESKQRLSLLLPKMDLNGDQNIDRLELKKWILNSFVKLSQEEAVERMSEVDDNRDGVVSWAEYLQDAFGVDTEEEVGPEDTGDSGMLLREEKEMFKAADINGDGALDVVEFEVFTNPEEHTLMHPYLVNQTLREKDKNRDGRIDFNEYVGERGSQEDKAWLVSERDKFDHELDSNGDGVLDMPEIEKWVIPDNEEIAEEEVDHLFASADDDHDDLLSFAEILAHHAVFVGSEATDYGGDLLGEHFDDEL</sequence>
<evidence type="ECO:0000256" key="10">
    <source>
        <dbReference type="ARBA" id="ARBA00063143"/>
    </source>
</evidence>
<proteinExistence type="predicted"/>
<feature type="signal peptide" evidence="12">
    <location>
        <begin position="1"/>
        <end position="24"/>
    </location>
</feature>
<dbReference type="FunFam" id="1.10.238.10:FF:000104">
    <property type="entry name" value="calumenin isoform X1"/>
    <property type="match status" value="1"/>
</dbReference>
<reference evidence="14 15" key="1">
    <citation type="submission" date="2024-06" db="EMBL/GenBank/DDBJ databases">
        <title>A chromosome-level genome assembly of beet webworm, Loxostege sticticalis.</title>
        <authorList>
            <person name="Zhang Y."/>
        </authorList>
    </citation>
    <scope>NUCLEOTIDE SEQUENCE [LARGE SCALE GENOMIC DNA]</scope>
    <source>
        <strain evidence="14">AQ028</strain>
        <tissue evidence="14">Male pupae</tissue>
    </source>
</reference>
<dbReference type="PROSITE" id="PS50222">
    <property type="entry name" value="EF_HAND_2"/>
    <property type="match status" value="3"/>
</dbReference>
<evidence type="ECO:0000313" key="15">
    <source>
        <dbReference type="Proteomes" id="UP001549921"/>
    </source>
</evidence>
<evidence type="ECO:0000256" key="3">
    <source>
        <dbReference type="ARBA" id="ARBA00022729"/>
    </source>
</evidence>
<evidence type="ECO:0000256" key="12">
    <source>
        <dbReference type="SAM" id="SignalP"/>
    </source>
</evidence>
<keyword evidence="8" id="KW-0143">Chaperone</keyword>
<comment type="subcellular location">
    <subcellularLocation>
        <location evidence="1">Endoplasmic reticulum lumen</location>
    </subcellularLocation>
</comment>
<dbReference type="Gene3D" id="1.10.238.10">
    <property type="entry name" value="EF-hand"/>
    <property type="match status" value="3"/>
</dbReference>
<dbReference type="Proteomes" id="UP001549921">
    <property type="component" value="Unassembled WGS sequence"/>
</dbReference>
<keyword evidence="7" id="KW-0325">Glycoprotein</keyword>
<dbReference type="InterPro" id="IPR011992">
    <property type="entry name" value="EF-hand-dom_pair"/>
</dbReference>
<dbReference type="InterPro" id="IPR002048">
    <property type="entry name" value="EF_hand_dom"/>
</dbReference>
<comment type="subunit">
    <text evidence="10">Interacts with PCSK6 (immature form including the propeptide); probably involved in the maturation and the secretion of PCSK6.</text>
</comment>
<dbReference type="PANTHER" id="PTHR10827">
    <property type="entry name" value="RETICULOCALBIN"/>
    <property type="match status" value="1"/>
</dbReference>
<dbReference type="SUPFAM" id="SSF47473">
    <property type="entry name" value="EF-hand"/>
    <property type="match status" value="2"/>
</dbReference>
<evidence type="ECO:0000256" key="11">
    <source>
        <dbReference type="ARBA" id="ARBA00072696"/>
    </source>
</evidence>
<keyword evidence="3 12" id="KW-0732">Signal</keyword>
<dbReference type="Pfam" id="PF13499">
    <property type="entry name" value="EF-hand_7"/>
    <property type="match status" value="2"/>
</dbReference>
<accession>A0ABD0THK4</accession>
<feature type="domain" description="EF-hand" evidence="13">
    <location>
        <begin position="276"/>
        <end position="311"/>
    </location>
</feature>
<evidence type="ECO:0000256" key="5">
    <source>
        <dbReference type="ARBA" id="ARBA00022824"/>
    </source>
</evidence>
<comment type="caution">
    <text evidence="14">The sequence shown here is derived from an EMBL/GenBank/DDBJ whole genome shotgun (WGS) entry which is preliminary data.</text>
</comment>
<keyword evidence="2" id="KW-0479">Metal-binding</keyword>
<dbReference type="SMART" id="SM00054">
    <property type="entry name" value="EFh"/>
    <property type="match status" value="5"/>
</dbReference>
<dbReference type="GO" id="GO:0005788">
    <property type="term" value="C:endoplasmic reticulum lumen"/>
    <property type="evidence" value="ECO:0007669"/>
    <property type="project" value="UniProtKB-SubCell"/>
</dbReference>
<dbReference type="CDD" id="cd16227">
    <property type="entry name" value="EFh_CREC_RCN2_like"/>
    <property type="match status" value="1"/>
</dbReference>
<evidence type="ECO:0000259" key="13">
    <source>
        <dbReference type="PROSITE" id="PS50222"/>
    </source>
</evidence>
<name>A0ABD0THK4_LOXSC</name>
<gene>
    <name evidence="14" type="ORF">ABMA28_013242</name>
</gene>
<evidence type="ECO:0000256" key="8">
    <source>
        <dbReference type="ARBA" id="ARBA00023186"/>
    </source>
</evidence>
<dbReference type="PANTHER" id="PTHR10827:SF95">
    <property type="entry name" value="LD34388P"/>
    <property type="match status" value="1"/>
</dbReference>
<dbReference type="GO" id="GO:0015031">
    <property type="term" value="P:protein transport"/>
    <property type="evidence" value="ECO:0007669"/>
    <property type="project" value="UniProtKB-ARBA"/>
</dbReference>
<dbReference type="AlphaFoldDB" id="A0ABD0THK4"/>
<dbReference type="EMBL" id="JBEDNZ010000004">
    <property type="protein sequence ID" value="KAL0848818.1"/>
    <property type="molecule type" value="Genomic_DNA"/>
</dbReference>
<evidence type="ECO:0000256" key="9">
    <source>
        <dbReference type="ARBA" id="ARBA00056975"/>
    </source>
</evidence>
<evidence type="ECO:0000256" key="7">
    <source>
        <dbReference type="ARBA" id="ARBA00023180"/>
    </source>
</evidence>
<organism evidence="14 15">
    <name type="scientific">Loxostege sticticalis</name>
    <name type="common">Beet webworm moth</name>
    <dbReference type="NCBI Taxonomy" id="481309"/>
    <lineage>
        <taxon>Eukaryota</taxon>
        <taxon>Metazoa</taxon>
        <taxon>Ecdysozoa</taxon>
        <taxon>Arthropoda</taxon>
        <taxon>Hexapoda</taxon>
        <taxon>Insecta</taxon>
        <taxon>Pterygota</taxon>
        <taxon>Neoptera</taxon>
        <taxon>Endopterygota</taxon>
        <taxon>Lepidoptera</taxon>
        <taxon>Glossata</taxon>
        <taxon>Ditrysia</taxon>
        <taxon>Pyraloidea</taxon>
        <taxon>Crambidae</taxon>
        <taxon>Pyraustinae</taxon>
        <taxon>Loxostege</taxon>
    </lineage>
</organism>
<feature type="domain" description="EF-hand" evidence="13">
    <location>
        <begin position="166"/>
        <end position="201"/>
    </location>
</feature>